<accession>A0ACC1U1R9</accession>
<name>A0ACC1U1R9_9AGAR</name>
<sequence length="121" mass="14400">MYDRRWAAIRREGVEFVPFPLRFDQLPWPLFNFKPTSVITIDDLSEDDIRYFVLNTKRPGYEGKDAKERLRAELLRYHPDKFGARVLQYVLEVKEERDKVMEGAKRVTEVLYHLLKTLPAA</sequence>
<organism evidence="1 2">
    <name type="scientific">Lentinula aff. lateritia</name>
    <dbReference type="NCBI Taxonomy" id="2804960"/>
    <lineage>
        <taxon>Eukaryota</taxon>
        <taxon>Fungi</taxon>
        <taxon>Dikarya</taxon>
        <taxon>Basidiomycota</taxon>
        <taxon>Agaricomycotina</taxon>
        <taxon>Agaricomycetes</taxon>
        <taxon>Agaricomycetidae</taxon>
        <taxon>Agaricales</taxon>
        <taxon>Marasmiineae</taxon>
        <taxon>Omphalotaceae</taxon>
        <taxon>Lentinula</taxon>
    </lineage>
</organism>
<keyword evidence="2" id="KW-1185">Reference proteome</keyword>
<dbReference type="Proteomes" id="UP001163835">
    <property type="component" value="Unassembled WGS sequence"/>
</dbReference>
<dbReference type="EMBL" id="MU795086">
    <property type="protein sequence ID" value="KAJ3810783.1"/>
    <property type="molecule type" value="Genomic_DNA"/>
</dbReference>
<evidence type="ECO:0000313" key="1">
    <source>
        <dbReference type="EMBL" id="KAJ3810783.1"/>
    </source>
</evidence>
<reference evidence="1" key="1">
    <citation type="submission" date="2022-09" db="EMBL/GenBank/DDBJ databases">
        <title>A Global Phylogenomic Analysis of the Shiitake Genus Lentinula.</title>
        <authorList>
            <consortium name="DOE Joint Genome Institute"/>
            <person name="Sierra-Patev S."/>
            <person name="Min B."/>
            <person name="Naranjo-Ortiz M."/>
            <person name="Looney B."/>
            <person name="Konkel Z."/>
            <person name="Slot J.C."/>
            <person name="Sakamoto Y."/>
            <person name="Steenwyk J.L."/>
            <person name="Rokas A."/>
            <person name="Carro J."/>
            <person name="Camarero S."/>
            <person name="Ferreira P."/>
            <person name="Molpeceres G."/>
            <person name="Ruiz-Duenas F.J."/>
            <person name="Serrano A."/>
            <person name="Henrissat B."/>
            <person name="Drula E."/>
            <person name="Hughes K.W."/>
            <person name="Mata J.L."/>
            <person name="Ishikawa N.K."/>
            <person name="Vargas-Isla R."/>
            <person name="Ushijima S."/>
            <person name="Smith C.A."/>
            <person name="Ahrendt S."/>
            <person name="Andreopoulos W."/>
            <person name="He G."/>
            <person name="Labutti K."/>
            <person name="Lipzen A."/>
            <person name="Ng V."/>
            <person name="Riley R."/>
            <person name="Sandor L."/>
            <person name="Barry K."/>
            <person name="Martinez A.T."/>
            <person name="Xiao Y."/>
            <person name="Gibbons J.G."/>
            <person name="Terashima K."/>
            <person name="Grigoriev I.V."/>
            <person name="Hibbett D.S."/>
        </authorList>
    </citation>
    <scope>NUCLEOTIDE SEQUENCE</scope>
    <source>
        <strain evidence="1">TMI1499</strain>
    </source>
</reference>
<protein>
    <submittedName>
        <fullName evidence="1">Uncharacterized protein</fullName>
    </submittedName>
</protein>
<evidence type="ECO:0000313" key="2">
    <source>
        <dbReference type="Proteomes" id="UP001163835"/>
    </source>
</evidence>
<comment type="caution">
    <text evidence="1">The sequence shown here is derived from an EMBL/GenBank/DDBJ whole genome shotgun (WGS) entry which is preliminary data.</text>
</comment>
<proteinExistence type="predicted"/>
<gene>
    <name evidence="1" type="ORF">F5876DRAFT_41067</name>
</gene>